<dbReference type="AlphaFoldDB" id="A0AAP2QAV7"/>
<dbReference type="GeneID" id="93524277"/>
<dbReference type="SUPFAM" id="SSF53756">
    <property type="entry name" value="UDP-Glycosyltransferase/glycogen phosphorylase"/>
    <property type="match status" value="1"/>
</dbReference>
<evidence type="ECO:0000259" key="2">
    <source>
        <dbReference type="Pfam" id="PF00534"/>
    </source>
</evidence>
<evidence type="ECO:0000256" key="1">
    <source>
        <dbReference type="SAM" id="Phobius"/>
    </source>
</evidence>
<organism evidence="3 4">
    <name type="scientific">Parabacteroides distasonis</name>
    <dbReference type="NCBI Taxonomy" id="823"/>
    <lineage>
        <taxon>Bacteria</taxon>
        <taxon>Pseudomonadati</taxon>
        <taxon>Bacteroidota</taxon>
        <taxon>Bacteroidia</taxon>
        <taxon>Bacteroidales</taxon>
        <taxon>Tannerellaceae</taxon>
        <taxon>Parabacteroides</taxon>
    </lineage>
</organism>
<dbReference type="EMBL" id="JAJCNI010000036">
    <property type="protein sequence ID" value="MCB6520070.1"/>
    <property type="molecule type" value="Genomic_DNA"/>
</dbReference>
<evidence type="ECO:0000313" key="3">
    <source>
        <dbReference type="EMBL" id="MCB6520070.1"/>
    </source>
</evidence>
<keyword evidence="3" id="KW-0808">Transferase</keyword>
<sequence>MKIVYLVNDAGVYGANLSLINMIKGLGISRDVFVILPSGGPFVALLESLSIPYKIIPFRYNSYIYKNNVLSVFLYVFRLIYYCVLNKYAYYIILDFIKKNNIGLIHTNNTRVSVGFKVAKKMNIPHIWHLRDLLDLHFSMRPFVGFEKLCKDYNESTFVICVSNIVKLHFSIKDSSSIVIYDAVESVKNISFERADKDNYFIYCGILSKSKGVFDALYAFSKIAKNRDVKLYLAGTGTPSITKKIKHIIVNEKLTNRVVLLGYRNDVKSLMKRSRALLMCSENEAYGRVTAEAMLNDCIVIGRNSGGTAELIEHEKTGFLYNTNEELIFLMEKVLNMDTTDIQNRAKKKAINSFTEEVYAEQLKQVYDSLR</sequence>
<feature type="domain" description="Glycosyl transferase family 1" evidence="2">
    <location>
        <begin position="193"/>
        <end position="350"/>
    </location>
</feature>
<dbReference type="GO" id="GO:0016757">
    <property type="term" value="F:glycosyltransferase activity"/>
    <property type="evidence" value="ECO:0007669"/>
    <property type="project" value="UniProtKB-KW"/>
</dbReference>
<keyword evidence="1" id="KW-1133">Transmembrane helix</keyword>
<feature type="transmembrane region" description="Helical" evidence="1">
    <location>
        <begin position="32"/>
        <end position="53"/>
    </location>
</feature>
<reference evidence="3" key="1">
    <citation type="submission" date="2021-10" db="EMBL/GenBank/DDBJ databases">
        <title>Collection of gut derived symbiotic bacterial strains cultured from healthy donors.</title>
        <authorList>
            <person name="Lin H."/>
            <person name="Littmann E."/>
            <person name="Kohout C."/>
            <person name="Pamer E.G."/>
        </authorList>
    </citation>
    <scope>NUCLEOTIDE SEQUENCE</scope>
    <source>
        <strain evidence="3">DFI.2.94</strain>
    </source>
</reference>
<dbReference type="Proteomes" id="UP001198806">
    <property type="component" value="Unassembled WGS sequence"/>
</dbReference>
<keyword evidence="1" id="KW-0472">Membrane</keyword>
<name>A0AAP2QAV7_PARDI</name>
<dbReference type="Gene3D" id="3.40.50.2000">
    <property type="entry name" value="Glycogen Phosphorylase B"/>
    <property type="match status" value="2"/>
</dbReference>
<keyword evidence="3" id="KW-0328">Glycosyltransferase</keyword>
<comment type="caution">
    <text evidence="3">The sequence shown here is derived from an EMBL/GenBank/DDBJ whole genome shotgun (WGS) entry which is preliminary data.</text>
</comment>
<keyword evidence="1" id="KW-0812">Transmembrane</keyword>
<dbReference type="RefSeq" id="WP_158533085.1">
    <property type="nucleotide sequence ID" value="NZ_CP042285.1"/>
</dbReference>
<dbReference type="InterPro" id="IPR001296">
    <property type="entry name" value="Glyco_trans_1"/>
</dbReference>
<gene>
    <name evidence="3" type="ORF">LI194_20010</name>
</gene>
<feature type="transmembrane region" description="Helical" evidence="1">
    <location>
        <begin position="73"/>
        <end position="93"/>
    </location>
</feature>
<proteinExistence type="predicted"/>
<dbReference type="PANTHER" id="PTHR12526:SF627">
    <property type="entry name" value="D-RHAMNOSYLTRANSFERASE WBPZ"/>
    <property type="match status" value="1"/>
</dbReference>
<dbReference type="PANTHER" id="PTHR12526">
    <property type="entry name" value="GLYCOSYLTRANSFERASE"/>
    <property type="match status" value="1"/>
</dbReference>
<evidence type="ECO:0000313" key="4">
    <source>
        <dbReference type="Proteomes" id="UP001198806"/>
    </source>
</evidence>
<protein>
    <submittedName>
        <fullName evidence="3">Glycosyltransferase</fullName>
        <ecNumber evidence="3">2.4.-.-</ecNumber>
    </submittedName>
</protein>
<dbReference type="Pfam" id="PF00534">
    <property type="entry name" value="Glycos_transf_1"/>
    <property type="match status" value="1"/>
</dbReference>
<accession>A0AAP2QAV7</accession>
<dbReference type="EC" id="2.4.-.-" evidence="3"/>